<evidence type="ECO:0000256" key="3">
    <source>
        <dbReference type="SAM" id="MobiDB-lite"/>
    </source>
</evidence>
<proteinExistence type="inferred from homology"/>
<protein>
    <submittedName>
        <fullName evidence="6">Acetolactate synthase large subunit</fullName>
    </submittedName>
</protein>
<dbReference type="InterPro" id="IPR029061">
    <property type="entry name" value="THDP-binding"/>
</dbReference>
<feature type="domain" description="Thiamine pyrophosphate enzyme N-terminal TPP-binding" evidence="5">
    <location>
        <begin position="1"/>
        <end position="106"/>
    </location>
</feature>
<gene>
    <name evidence="6" type="ORF">GCM10023195_32230</name>
</gene>
<dbReference type="Gene3D" id="3.40.50.970">
    <property type="match status" value="2"/>
</dbReference>
<evidence type="ECO:0000259" key="4">
    <source>
        <dbReference type="Pfam" id="PF02775"/>
    </source>
</evidence>
<feature type="domain" description="Thiamine pyrophosphate enzyme TPP-binding" evidence="4">
    <location>
        <begin position="388"/>
        <end position="524"/>
    </location>
</feature>
<keyword evidence="2" id="KW-0786">Thiamine pyrophosphate</keyword>
<name>A0ABP8TKS0_9ACTN</name>
<dbReference type="PANTHER" id="PTHR18968">
    <property type="entry name" value="THIAMINE PYROPHOSPHATE ENZYMES"/>
    <property type="match status" value="1"/>
</dbReference>
<dbReference type="Pfam" id="PF02776">
    <property type="entry name" value="TPP_enzyme_N"/>
    <property type="match status" value="1"/>
</dbReference>
<dbReference type="InterPro" id="IPR011766">
    <property type="entry name" value="TPP_enzyme_TPP-bd"/>
</dbReference>
<dbReference type="RefSeq" id="WP_345354228.1">
    <property type="nucleotide sequence ID" value="NZ_BAABHJ010000008.1"/>
</dbReference>
<dbReference type="SUPFAM" id="SSF52467">
    <property type="entry name" value="DHS-like NAD/FAD-binding domain"/>
    <property type="match status" value="1"/>
</dbReference>
<keyword evidence="7" id="KW-1185">Reference proteome</keyword>
<dbReference type="EMBL" id="BAABHJ010000008">
    <property type="protein sequence ID" value="GAA4608263.1"/>
    <property type="molecule type" value="Genomic_DNA"/>
</dbReference>
<dbReference type="PANTHER" id="PTHR18968:SF86">
    <property type="entry name" value="ACETOLACTATE SYNTHASE LARGE SUBUNIT ILVX-RELATED"/>
    <property type="match status" value="1"/>
</dbReference>
<evidence type="ECO:0000256" key="1">
    <source>
        <dbReference type="ARBA" id="ARBA00007812"/>
    </source>
</evidence>
<organism evidence="6 7">
    <name type="scientific">Actinoallomurus liliacearum</name>
    <dbReference type="NCBI Taxonomy" id="1080073"/>
    <lineage>
        <taxon>Bacteria</taxon>
        <taxon>Bacillati</taxon>
        <taxon>Actinomycetota</taxon>
        <taxon>Actinomycetes</taxon>
        <taxon>Streptosporangiales</taxon>
        <taxon>Thermomonosporaceae</taxon>
        <taxon>Actinoallomurus</taxon>
    </lineage>
</organism>
<dbReference type="NCBIfam" id="NF005760">
    <property type="entry name" value="PRK07586.1"/>
    <property type="match status" value="1"/>
</dbReference>
<dbReference type="CDD" id="cd02002">
    <property type="entry name" value="TPP_BFDC"/>
    <property type="match status" value="1"/>
</dbReference>
<reference evidence="7" key="1">
    <citation type="journal article" date="2019" name="Int. J. Syst. Evol. Microbiol.">
        <title>The Global Catalogue of Microorganisms (GCM) 10K type strain sequencing project: providing services to taxonomists for standard genome sequencing and annotation.</title>
        <authorList>
            <consortium name="The Broad Institute Genomics Platform"/>
            <consortium name="The Broad Institute Genome Sequencing Center for Infectious Disease"/>
            <person name="Wu L."/>
            <person name="Ma J."/>
        </authorList>
    </citation>
    <scope>NUCLEOTIDE SEQUENCE [LARGE SCALE GENOMIC DNA]</scope>
    <source>
        <strain evidence="7">JCM 17938</strain>
    </source>
</reference>
<sequence>MNGAESLLRTAAAHEVDVCFANPGTTELPLVSALDRVGGIRPVLGLHEAVCVGAADGYGRMTGRPALTLVHLGPGLADGLACLHNARRAGTPVVALVGDQATWHLAADAPLTTDLEAVAAAFSTWTGRSTSAAGMAADLAEAVERSRRGPVCLILPADLADEQVESGDSTRPVLAPDSAAGASGSTPVDEERVAAAADALRGAGPVVLFLGGRALSRPGLLAADAIARATGCRLVHETFPARVERGGGLPAPMRLPHVYADAAATLKGVETVILVGAREPVSSFGYPGLPSSLVPADAAVQSLAGAPQDSSDDAVNALERLAERVAGREGPPPARGTVRDRQLTVPSGVLTPETLSVTVAAGQPEGAIVVDESLTAGFDYHQAAIPAPEHTCMVAQVGGAIGHGLPLATGAAIACPDRPVITLQADGSALYTIQALWTQAREDLDVTTVLCNNQSYEIVKMEMKNADRPFGNASRSLLSLDRPEVGWSALAEGLGVPSIRVTTAEELAGALKAALSESGPHFIEAVIRQ</sequence>
<feature type="region of interest" description="Disordered" evidence="3">
    <location>
        <begin position="163"/>
        <end position="190"/>
    </location>
</feature>
<evidence type="ECO:0000313" key="6">
    <source>
        <dbReference type="EMBL" id="GAA4608263.1"/>
    </source>
</evidence>
<comment type="similarity">
    <text evidence="1">Belongs to the TPP enzyme family.</text>
</comment>
<dbReference type="SUPFAM" id="SSF52518">
    <property type="entry name" value="Thiamin diphosphate-binding fold (THDP-binding)"/>
    <property type="match status" value="2"/>
</dbReference>
<dbReference type="InterPro" id="IPR045229">
    <property type="entry name" value="TPP_enz"/>
</dbReference>
<dbReference type="InterPro" id="IPR012001">
    <property type="entry name" value="Thiamin_PyroP_enz_TPP-bd_dom"/>
</dbReference>
<evidence type="ECO:0000256" key="2">
    <source>
        <dbReference type="ARBA" id="ARBA00023052"/>
    </source>
</evidence>
<comment type="caution">
    <text evidence="6">The sequence shown here is derived from an EMBL/GenBank/DDBJ whole genome shotgun (WGS) entry which is preliminary data.</text>
</comment>
<dbReference type="Pfam" id="PF02775">
    <property type="entry name" value="TPP_enzyme_C"/>
    <property type="match status" value="1"/>
</dbReference>
<dbReference type="CDD" id="cd07035">
    <property type="entry name" value="TPP_PYR_POX_like"/>
    <property type="match status" value="1"/>
</dbReference>
<dbReference type="InterPro" id="IPR029035">
    <property type="entry name" value="DHS-like_NAD/FAD-binding_dom"/>
</dbReference>
<evidence type="ECO:0000259" key="5">
    <source>
        <dbReference type="Pfam" id="PF02776"/>
    </source>
</evidence>
<accession>A0ABP8TKS0</accession>
<dbReference type="Proteomes" id="UP001500212">
    <property type="component" value="Unassembled WGS sequence"/>
</dbReference>
<evidence type="ECO:0000313" key="7">
    <source>
        <dbReference type="Proteomes" id="UP001500212"/>
    </source>
</evidence>